<name>A0A6J0K6B5_RAPSA</name>
<dbReference type="PANTHER" id="PTHR34458">
    <property type="entry name" value="POLLEN OLE E 1 ALLERGEN AND EXTENSIN FAMILY PROTEIN-RELATED"/>
    <property type="match status" value="1"/>
</dbReference>
<dbReference type="RefSeq" id="XP_018443499.1">
    <property type="nucleotide sequence ID" value="XM_018587997.2"/>
</dbReference>
<dbReference type="InterPro" id="IPR040404">
    <property type="entry name" value="Phylloplanin-like"/>
</dbReference>
<organism evidence="1 2">
    <name type="scientific">Raphanus sativus</name>
    <name type="common">Radish</name>
    <name type="synonym">Raphanus raphanistrum var. sativus</name>
    <dbReference type="NCBI Taxonomy" id="3726"/>
    <lineage>
        <taxon>Eukaryota</taxon>
        <taxon>Viridiplantae</taxon>
        <taxon>Streptophyta</taxon>
        <taxon>Embryophyta</taxon>
        <taxon>Tracheophyta</taxon>
        <taxon>Spermatophyta</taxon>
        <taxon>Magnoliopsida</taxon>
        <taxon>eudicotyledons</taxon>
        <taxon>Gunneridae</taxon>
        <taxon>Pentapetalae</taxon>
        <taxon>rosids</taxon>
        <taxon>malvids</taxon>
        <taxon>Brassicales</taxon>
        <taxon>Brassicaceae</taxon>
        <taxon>Brassiceae</taxon>
        <taxon>Raphanus</taxon>
    </lineage>
</organism>
<dbReference type="GeneID" id="108815368"/>
<keyword evidence="1" id="KW-1185">Reference proteome</keyword>
<dbReference type="OrthoDB" id="1077987at2759"/>
<accession>A0A6J0K6B5</accession>
<protein>
    <submittedName>
        <fullName evidence="2">Uncharacterized protein LOC108815368</fullName>
    </submittedName>
</protein>
<reference evidence="2" key="2">
    <citation type="submission" date="2025-08" db="UniProtKB">
        <authorList>
            <consortium name="RefSeq"/>
        </authorList>
    </citation>
    <scope>IDENTIFICATION</scope>
    <source>
        <tissue evidence="2">Leaf</tissue>
    </source>
</reference>
<sequence length="246" mass="26936">MTKPNVFLLPILLIASLFYLSHTLTLFGIPIDEVYIRGTLRCSLNGNPSAPPVSNATVYLVCGGANSTIAQAVTNPYGVFVIVLNTVETLLINPSECSIKANLPTGTCEIIPPDGTLSASVNLVNITIRGLLFIANYAAGAFRGEARKVLLWGPPINYSVTCMCPFRTNLAKDSGVHLFSRVFWRCVTSHEAFVPLVDAHNNRSRLAILFHLVLLGVSFGFDSVYSLLMDNVFMQVHRQIKIFSLF</sequence>
<dbReference type="PANTHER" id="PTHR34458:SF21">
    <property type="entry name" value="POLLEN OLE E 1 ALLERGEN AND EXTENSIN FAMILY PROTEIN"/>
    <property type="match status" value="1"/>
</dbReference>
<evidence type="ECO:0000313" key="2">
    <source>
        <dbReference type="RefSeq" id="XP_018443499.1"/>
    </source>
</evidence>
<proteinExistence type="predicted"/>
<gene>
    <name evidence="2" type="primary">LOC108815368</name>
</gene>
<dbReference type="Proteomes" id="UP000504610">
    <property type="component" value="Chromosome 7"/>
</dbReference>
<dbReference type="AlphaFoldDB" id="A0A6J0K6B5"/>
<evidence type="ECO:0000313" key="1">
    <source>
        <dbReference type="Proteomes" id="UP000504610"/>
    </source>
</evidence>
<dbReference type="KEGG" id="rsz:108815368"/>
<reference evidence="1" key="1">
    <citation type="journal article" date="2019" name="Database">
        <title>The radish genome database (RadishGD): an integrated information resource for radish genomics.</title>
        <authorList>
            <person name="Yu H.J."/>
            <person name="Baek S."/>
            <person name="Lee Y.J."/>
            <person name="Cho A."/>
            <person name="Mun J.H."/>
        </authorList>
    </citation>
    <scope>NUCLEOTIDE SEQUENCE [LARGE SCALE GENOMIC DNA]</scope>
    <source>
        <strain evidence="1">cv. WK10039</strain>
    </source>
</reference>